<protein>
    <submittedName>
        <fullName evidence="1">Uncharacterized protein</fullName>
    </submittedName>
</protein>
<dbReference type="EMBL" id="CP158299">
    <property type="protein sequence ID" value="XBV86861.1"/>
    <property type="molecule type" value="Genomic_DNA"/>
</dbReference>
<proteinExistence type="predicted"/>
<accession>A0AAU7UED8</accession>
<dbReference type="RefSeq" id="WP_350244949.1">
    <property type="nucleotide sequence ID" value="NZ_CP158299.1"/>
</dbReference>
<gene>
    <name evidence="1" type="ORF">ABOD76_11280</name>
</gene>
<evidence type="ECO:0000313" key="1">
    <source>
        <dbReference type="EMBL" id="XBV86861.1"/>
    </source>
</evidence>
<reference evidence="1" key="1">
    <citation type="submission" date="2024-06" db="EMBL/GenBank/DDBJ databases">
        <title>Draft Genome Sequence of Deinococcus sonorensis Type Strain KR-87, a Biofilm Producing Representative of the Genus Deinococcus.</title>
        <authorList>
            <person name="Boren L.S."/>
            <person name="Grosso R.A."/>
            <person name="Hugenberg-Cox A.N."/>
            <person name="Hill J.T.E."/>
            <person name="Albert C.M."/>
            <person name="Tuohy J.M."/>
        </authorList>
    </citation>
    <scope>NUCLEOTIDE SEQUENCE</scope>
    <source>
        <strain evidence="1">KR-87</strain>
    </source>
</reference>
<dbReference type="AlphaFoldDB" id="A0AAU7UED8"/>
<name>A0AAU7UED8_9DEIO</name>
<sequence length="161" mass="17960">MLPTLNLTPDEAQALLLAEGDRLASRLIQHFPVGLHNLERAHLVGRTVAVTLVEAFLPTAETITRRLAQPLSLYVSADTRGRPELLAVNRDGEALEHLPVDELLERALYVRGRLHPQVRAELVAALQAENERGASLALVRLFRLPQVLDATRHYLNRYAGR</sequence>
<organism evidence="1">
    <name type="scientific">Deinococcus sonorensis KR-87</name>
    <dbReference type="NCBI Taxonomy" id="694439"/>
    <lineage>
        <taxon>Bacteria</taxon>
        <taxon>Thermotogati</taxon>
        <taxon>Deinococcota</taxon>
        <taxon>Deinococci</taxon>
        <taxon>Deinococcales</taxon>
        <taxon>Deinococcaceae</taxon>
        <taxon>Deinococcus</taxon>
    </lineage>
</organism>
<dbReference type="KEGG" id="dsc:ABOD76_11280"/>